<dbReference type="RefSeq" id="WP_303739611.1">
    <property type="nucleotide sequence ID" value="NZ_SUTK01000073.1"/>
</dbReference>
<name>A0A8T3VGT5_9EURY</name>
<dbReference type="InterPro" id="IPR029060">
    <property type="entry name" value="PIN-like_dom_sf"/>
</dbReference>
<dbReference type="Proteomes" id="UP000783037">
    <property type="component" value="Unassembled WGS sequence"/>
</dbReference>
<dbReference type="InterPro" id="IPR039018">
    <property type="entry name" value="VapC20-like"/>
</dbReference>
<dbReference type="EMBL" id="SUTK01000073">
    <property type="protein sequence ID" value="MBE6502535.1"/>
    <property type="molecule type" value="Genomic_DNA"/>
</dbReference>
<dbReference type="AlphaFoldDB" id="A0A8T3VGT5"/>
<dbReference type="Gene3D" id="3.40.50.1010">
    <property type="entry name" value="5'-nuclease"/>
    <property type="match status" value="1"/>
</dbReference>
<evidence type="ECO:0000313" key="2">
    <source>
        <dbReference type="EMBL" id="MBE6502535.1"/>
    </source>
</evidence>
<dbReference type="Pfam" id="PF01850">
    <property type="entry name" value="PIN"/>
    <property type="match status" value="1"/>
</dbReference>
<dbReference type="PANTHER" id="PTHR42188:SF1">
    <property type="entry name" value="23S RRNA-SPECIFIC ENDONUCLEASE VAPC20"/>
    <property type="match status" value="1"/>
</dbReference>
<protein>
    <submittedName>
        <fullName evidence="2">Type II toxin-antitoxin system VapC family toxin</fullName>
    </submittedName>
</protein>
<reference evidence="2" key="1">
    <citation type="submission" date="2019-04" db="EMBL/GenBank/DDBJ databases">
        <title>Evolution of Biomass-Degrading Anaerobic Consortia Revealed by Metagenomics.</title>
        <authorList>
            <person name="Peng X."/>
        </authorList>
    </citation>
    <scope>NUCLEOTIDE SEQUENCE</scope>
    <source>
        <strain evidence="2">SIG18</strain>
    </source>
</reference>
<proteinExistence type="predicted"/>
<accession>A0A8T3VGT5</accession>
<evidence type="ECO:0000259" key="1">
    <source>
        <dbReference type="Pfam" id="PF01850"/>
    </source>
</evidence>
<dbReference type="InterPro" id="IPR002716">
    <property type="entry name" value="PIN_dom"/>
</dbReference>
<dbReference type="SUPFAM" id="SSF88723">
    <property type="entry name" value="PIN domain-like"/>
    <property type="match status" value="1"/>
</dbReference>
<dbReference type="GO" id="GO:0016075">
    <property type="term" value="P:rRNA catabolic process"/>
    <property type="evidence" value="ECO:0007669"/>
    <property type="project" value="TreeGrafter"/>
</dbReference>
<organism evidence="2 3">
    <name type="scientific">Methanobrevibacter thaueri</name>
    <dbReference type="NCBI Taxonomy" id="190975"/>
    <lineage>
        <taxon>Archaea</taxon>
        <taxon>Methanobacteriati</taxon>
        <taxon>Methanobacteriota</taxon>
        <taxon>Methanomada group</taxon>
        <taxon>Methanobacteria</taxon>
        <taxon>Methanobacteriales</taxon>
        <taxon>Methanobacteriaceae</taxon>
        <taxon>Methanobrevibacter</taxon>
    </lineage>
</organism>
<dbReference type="GO" id="GO:0004521">
    <property type="term" value="F:RNA endonuclease activity"/>
    <property type="evidence" value="ECO:0007669"/>
    <property type="project" value="InterPro"/>
</dbReference>
<dbReference type="PANTHER" id="PTHR42188">
    <property type="entry name" value="23S RRNA-SPECIFIC ENDONUCLEASE VAPC20"/>
    <property type="match status" value="1"/>
</dbReference>
<feature type="domain" description="PIN" evidence="1">
    <location>
        <begin position="2"/>
        <end position="123"/>
    </location>
</feature>
<comment type="caution">
    <text evidence="2">The sequence shown here is derived from an EMBL/GenBank/DDBJ whole genome shotgun (WGS) entry which is preliminary data.</text>
</comment>
<evidence type="ECO:0000313" key="3">
    <source>
        <dbReference type="Proteomes" id="UP000783037"/>
    </source>
</evidence>
<sequence>MIFLDTSYINSLIIKNDPYRQYAKNIKPLLEKEAKITNITVLIEVFNSISPYNFFGDVNELKNYLLNLYDFDFLTEEDYERAFEFFNYYNRSVNFSDCTILVSMQKHGIGRIASFDADFDKIRGFERIH</sequence>
<gene>
    <name evidence="2" type="ORF">E7Z79_08895</name>
</gene>